<evidence type="ECO:0000259" key="5">
    <source>
        <dbReference type="PROSITE" id="PS51898"/>
    </source>
</evidence>
<dbReference type="GO" id="GO:0015074">
    <property type="term" value="P:DNA integration"/>
    <property type="evidence" value="ECO:0007669"/>
    <property type="project" value="InterPro"/>
</dbReference>
<dbReference type="EMBL" id="MT075580">
    <property type="protein sequence ID" value="QIS31116.1"/>
    <property type="molecule type" value="Genomic_DNA"/>
</dbReference>
<evidence type="ECO:0000313" key="7">
    <source>
        <dbReference type="EMBL" id="QIS31116.1"/>
    </source>
</evidence>
<dbReference type="AlphaFoldDB" id="A0A6H0A1J7"/>
<dbReference type="InterPro" id="IPR050090">
    <property type="entry name" value="Tyrosine_recombinase_XerCD"/>
</dbReference>
<dbReference type="RefSeq" id="WP_051889565.1">
    <property type="nucleotide sequence ID" value="NZ_CP064071.1"/>
</dbReference>
<dbReference type="InterPro" id="IPR044068">
    <property type="entry name" value="CB"/>
</dbReference>
<dbReference type="InterPro" id="IPR013762">
    <property type="entry name" value="Integrase-like_cat_sf"/>
</dbReference>
<keyword evidence="7" id="KW-0614">Plasmid</keyword>
<dbReference type="InterPro" id="IPR002104">
    <property type="entry name" value="Integrase_catalytic"/>
</dbReference>
<evidence type="ECO:0000256" key="2">
    <source>
        <dbReference type="ARBA" id="ARBA00023125"/>
    </source>
</evidence>
<keyword evidence="2 4" id="KW-0238">DNA-binding</keyword>
<dbReference type="PROSITE" id="PS51898">
    <property type="entry name" value="TYR_RECOMBINASE"/>
    <property type="match status" value="1"/>
</dbReference>
<evidence type="ECO:0000256" key="3">
    <source>
        <dbReference type="ARBA" id="ARBA00023172"/>
    </source>
</evidence>
<feature type="domain" description="Core-binding (CB)" evidence="6">
    <location>
        <begin position="49"/>
        <end position="160"/>
    </location>
</feature>
<evidence type="ECO:0000259" key="6">
    <source>
        <dbReference type="PROSITE" id="PS51900"/>
    </source>
</evidence>
<dbReference type="InterPro" id="IPR010998">
    <property type="entry name" value="Integrase_recombinase_N"/>
</dbReference>
<feature type="domain" description="Tyr recombinase" evidence="5">
    <location>
        <begin position="183"/>
        <end position="370"/>
    </location>
</feature>
<name>A0A6H0A1J7_LYSSH</name>
<geneLocation type="plasmid" evidence="7">
    <name>pSSII-1</name>
</geneLocation>
<dbReference type="SUPFAM" id="SSF56349">
    <property type="entry name" value="DNA breaking-rejoining enzymes"/>
    <property type="match status" value="1"/>
</dbReference>
<protein>
    <recommendedName>
        <fullName evidence="8">Integrase</fullName>
    </recommendedName>
</protein>
<reference evidence="7" key="1">
    <citation type="submission" date="2020-02" db="EMBL/GenBank/DDBJ databases">
        <authorList>
            <person name="Hu X."/>
            <person name="Yuan Z."/>
            <person name="Cheng J."/>
            <person name="Geng P."/>
        </authorList>
    </citation>
    <scope>NUCLEOTIDE SEQUENCE</scope>
    <source>
        <strain evidence="7">SSII-1</strain>
        <plasmid evidence="7">pSSII-1</plasmid>
    </source>
</reference>
<dbReference type="GO" id="GO:0003677">
    <property type="term" value="F:DNA binding"/>
    <property type="evidence" value="ECO:0007669"/>
    <property type="project" value="UniProtKB-UniRule"/>
</dbReference>
<keyword evidence="3" id="KW-0233">DNA recombination</keyword>
<dbReference type="PANTHER" id="PTHR30349">
    <property type="entry name" value="PHAGE INTEGRASE-RELATED"/>
    <property type="match status" value="1"/>
</dbReference>
<dbReference type="Gene3D" id="1.10.443.10">
    <property type="entry name" value="Intergrase catalytic core"/>
    <property type="match status" value="1"/>
</dbReference>
<comment type="similarity">
    <text evidence="1">Belongs to the 'phage' integrase family.</text>
</comment>
<dbReference type="PANTHER" id="PTHR30349:SF64">
    <property type="entry name" value="PROPHAGE INTEGRASE INTD-RELATED"/>
    <property type="match status" value="1"/>
</dbReference>
<organism evidence="7">
    <name type="scientific">Lysinibacillus sphaericus</name>
    <name type="common">Bacillus sphaericus</name>
    <dbReference type="NCBI Taxonomy" id="1421"/>
    <lineage>
        <taxon>Bacteria</taxon>
        <taxon>Bacillati</taxon>
        <taxon>Bacillota</taxon>
        <taxon>Bacilli</taxon>
        <taxon>Bacillales</taxon>
        <taxon>Bacillaceae</taxon>
        <taxon>Lysinibacillus</taxon>
    </lineage>
</organism>
<evidence type="ECO:0008006" key="8">
    <source>
        <dbReference type="Google" id="ProtNLM"/>
    </source>
</evidence>
<evidence type="ECO:0000256" key="1">
    <source>
        <dbReference type="ARBA" id="ARBA00008857"/>
    </source>
</evidence>
<sequence>MDILNIESGLPSTASFNLNYDQQHMRYLLNLTEQSEANHRPLFAEFTDRDMVFWYLYHSKQLFSNRGRSNRSTLKYKAEIEQFLNYLLLYSEEIGIDISEVKEGSLFKSLQPRHIRRYQEWLATNSPYVKKKKEKKEAGYSIATLERKTTILKSFFKQLFDCRYISEPLHEGFKSVSVTSNDRPNRDMGPTEVVELLRYFEQNNNPIMFTLILVLVTTGMRNEELCTLKVEHIRKDTIKGGYSLDVLGKGAKWRRIPLKEKVVDSIKEFRNIRGLAPLEKAVKDSPLFTTKTGNPYSPSYLDQVFKREFSKIESDRTITPHIFRHAFAIISHINGADLYKIMKSLGHEKIETTIIYMEKVLETDQNAIHDWNSQNFGGFI</sequence>
<dbReference type="CDD" id="cd00397">
    <property type="entry name" value="DNA_BRE_C"/>
    <property type="match status" value="1"/>
</dbReference>
<dbReference type="Pfam" id="PF00589">
    <property type="entry name" value="Phage_integrase"/>
    <property type="match status" value="1"/>
</dbReference>
<accession>A0A6H0A1J7</accession>
<dbReference type="InterPro" id="IPR011010">
    <property type="entry name" value="DNA_brk_join_enz"/>
</dbReference>
<dbReference type="Gene3D" id="1.10.150.130">
    <property type="match status" value="1"/>
</dbReference>
<dbReference type="GO" id="GO:0006310">
    <property type="term" value="P:DNA recombination"/>
    <property type="evidence" value="ECO:0007669"/>
    <property type="project" value="UniProtKB-KW"/>
</dbReference>
<proteinExistence type="inferred from homology"/>
<dbReference type="PROSITE" id="PS51900">
    <property type="entry name" value="CB"/>
    <property type="match status" value="1"/>
</dbReference>
<evidence type="ECO:0000256" key="4">
    <source>
        <dbReference type="PROSITE-ProRule" id="PRU01248"/>
    </source>
</evidence>